<comment type="cofactor">
    <cofactor evidence="8">
        <name>Mg(2+)</name>
        <dbReference type="ChEBI" id="CHEBI:18420"/>
    </cofactor>
</comment>
<dbReference type="InterPro" id="IPR024953">
    <property type="entry name" value="PP_kinase_middle"/>
</dbReference>
<dbReference type="InterPro" id="IPR003414">
    <property type="entry name" value="PP_kinase"/>
</dbReference>
<evidence type="ECO:0000256" key="2">
    <source>
        <dbReference type="ARBA" id="ARBA00022679"/>
    </source>
</evidence>
<evidence type="ECO:0000259" key="12">
    <source>
        <dbReference type="Pfam" id="PF13089"/>
    </source>
</evidence>
<dbReference type="NCBIfam" id="TIGR03705">
    <property type="entry name" value="poly_P_kin"/>
    <property type="match status" value="1"/>
</dbReference>
<feature type="active site" description="Phosphohistidine intermediate" evidence="8">
    <location>
        <position position="556"/>
    </location>
</feature>
<feature type="region of interest" description="Disordered" evidence="10">
    <location>
        <begin position="1"/>
        <end position="124"/>
    </location>
</feature>
<dbReference type="InterPro" id="IPR036832">
    <property type="entry name" value="PPK_N_dom_sf"/>
</dbReference>
<feature type="compositionally biased region" description="Acidic residues" evidence="10">
    <location>
        <begin position="1"/>
        <end position="16"/>
    </location>
</feature>
<sequence length="817" mass="92519">MGSDSPSDEDGSDNDEPDRSGDAASAGSDRFDDESTSDDGGVDRANGYRVADGCELADETAPVAGAKRDVQTESGDENEPVPAEEPADSIAFRFDASDGEDATTSPTTEDAPTEAKAVTPESEVDLSAPEYYLNRELSELAFQRRVLHEVTDESNPLLERVKFLAILTRNLDEFFRKRVGGLKQQIAAGVTDATPDGRTPAEQWEEVLTEARSLFDRQSACYREEIRPALADAGIELVEYDDLSSDERTDVRDHFESSVLPTLTPLTFDPAHPFPFISNQSLSLAVLTRERPDAEYTFSRVKIPRNQVRFVEIDDDARYVLLEDVVRENLDLLFPDVEVVDTALFRVTRNAEVRRNEEVAEDLIEMIEEVLEERRFATAVRLEIEPDAPEEILEILTDELDLDDREVFRLAGPLDYRDFDELVDLERDDLRLSDWTPQPHPRLGGREDGRSVFDVVSEGDVLVHHPYHSFEGTVQRFLEEAANDPDVLAIKAAIYRTASDSQVIESLIEAARNGKQVAVMVELKARFDEKNNLEWAKKLEEEGIHVAYGTIGYKTHTKTSLVVRREDDGVRLYSHVGTGNYHSETAKRYEDLGLLTADRDVGQDLVRLFNYFTGHSMHREYRKLLIAPGNMRERFVDLVRGEAERARNGEEARIVAKMNRLEDPAIIRELYRASMAGVDVDLIVRDICRLRPGLEEVSETIDVYSVVGRFLEHSRVFYFHAGGGERYYTGSADWMSRNLDNRVEAVAPIEDPRLCTTLEGILETLLRDTANRWRMCSDGTYERCRPASDGAEYDAHETFMHAARDRRSRRRDWLGEE</sequence>
<accession>A0A5D5AUH4</accession>
<dbReference type="GO" id="GO:0009358">
    <property type="term" value="C:polyphosphate kinase complex"/>
    <property type="evidence" value="ECO:0007669"/>
    <property type="project" value="InterPro"/>
</dbReference>
<dbReference type="SUPFAM" id="SSF143724">
    <property type="entry name" value="PHP14-like"/>
    <property type="match status" value="1"/>
</dbReference>
<dbReference type="InterPro" id="IPR041108">
    <property type="entry name" value="PP_kinase_C_1"/>
</dbReference>
<comment type="caution">
    <text evidence="15">The sequence shown here is derived from an EMBL/GenBank/DDBJ whole genome shotgun (WGS) entry which is preliminary data.</text>
</comment>
<dbReference type="PANTHER" id="PTHR30218">
    <property type="entry name" value="POLYPHOSPHATE KINASE"/>
    <property type="match status" value="1"/>
</dbReference>
<dbReference type="PANTHER" id="PTHR30218:SF0">
    <property type="entry name" value="POLYPHOSPHATE KINASE"/>
    <property type="match status" value="1"/>
</dbReference>
<dbReference type="FunFam" id="3.30.870.10:FF:000001">
    <property type="entry name" value="Polyphosphate kinase"/>
    <property type="match status" value="1"/>
</dbReference>
<comment type="catalytic activity">
    <reaction evidence="8 9">
        <text>[phosphate](n) + ATP = [phosphate](n+1) + ADP</text>
        <dbReference type="Rhea" id="RHEA:19573"/>
        <dbReference type="Rhea" id="RHEA-COMP:9859"/>
        <dbReference type="Rhea" id="RHEA-COMP:14280"/>
        <dbReference type="ChEBI" id="CHEBI:16838"/>
        <dbReference type="ChEBI" id="CHEBI:30616"/>
        <dbReference type="ChEBI" id="CHEBI:456216"/>
        <dbReference type="EC" id="2.7.4.1"/>
    </reaction>
</comment>
<evidence type="ECO:0000313" key="15">
    <source>
        <dbReference type="EMBL" id="TYT62711.1"/>
    </source>
</evidence>
<feature type="domain" description="Polyphosphate kinase C-terminal" evidence="13">
    <location>
        <begin position="624"/>
        <end position="786"/>
    </location>
</feature>
<keyword evidence="1 8" id="KW-0597">Phosphoprotein</keyword>
<feature type="domain" description="Polyphosphate kinase C-terminal" evidence="14">
    <location>
        <begin position="451"/>
        <end position="616"/>
    </location>
</feature>
<comment type="similarity">
    <text evidence="8 9">Belongs to the polyphosphate kinase 1 (PPK1) family.</text>
</comment>
<name>A0A5D5AUH4_9EURY</name>
<evidence type="ECO:0000256" key="8">
    <source>
        <dbReference type="HAMAP-Rule" id="MF_00347"/>
    </source>
</evidence>
<dbReference type="CDD" id="cd09165">
    <property type="entry name" value="PLDc_PaPPK1_C1_like"/>
    <property type="match status" value="1"/>
</dbReference>
<evidence type="ECO:0000313" key="16">
    <source>
        <dbReference type="Proteomes" id="UP000324104"/>
    </source>
</evidence>
<proteinExistence type="inferred from homology"/>
<dbReference type="NCBIfam" id="NF003921">
    <property type="entry name" value="PRK05443.2-2"/>
    <property type="match status" value="1"/>
</dbReference>
<dbReference type="NCBIfam" id="NF003917">
    <property type="entry name" value="PRK05443.1-1"/>
    <property type="match status" value="1"/>
</dbReference>
<dbReference type="Pfam" id="PF17941">
    <property type="entry name" value="PP_kinase_C_1"/>
    <property type="match status" value="1"/>
</dbReference>
<dbReference type="GO" id="GO:0046872">
    <property type="term" value="F:metal ion binding"/>
    <property type="evidence" value="ECO:0007669"/>
    <property type="project" value="UniProtKB-KW"/>
</dbReference>
<keyword evidence="4 8" id="KW-0547">Nucleotide-binding</keyword>
<evidence type="ECO:0000256" key="1">
    <source>
        <dbReference type="ARBA" id="ARBA00022553"/>
    </source>
</evidence>
<dbReference type="Gene3D" id="3.30.870.10">
    <property type="entry name" value="Endonuclease Chain A"/>
    <property type="match status" value="2"/>
</dbReference>
<comment type="function">
    <text evidence="8 9">Catalyzes the reversible transfer of the terminal phosphate of ATP to form a long-chain polyphosphate (polyP).</text>
</comment>
<dbReference type="NCBIfam" id="NF003918">
    <property type="entry name" value="PRK05443.1-2"/>
    <property type="match status" value="1"/>
</dbReference>
<dbReference type="Proteomes" id="UP000324104">
    <property type="component" value="Unassembled WGS sequence"/>
</dbReference>
<organism evidence="15 16">
    <name type="scientific">Natrialba swarupiae</name>
    <dbReference type="NCBI Taxonomy" id="2448032"/>
    <lineage>
        <taxon>Archaea</taxon>
        <taxon>Methanobacteriati</taxon>
        <taxon>Methanobacteriota</taxon>
        <taxon>Stenosarchaea group</taxon>
        <taxon>Halobacteria</taxon>
        <taxon>Halobacteriales</taxon>
        <taxon>Natrialbaceae</taxon>
        <taxon>Natrialba</taxon>
    </lineage>
</organism>
<evidence type="ECO:0000256" key="5">
    <source>
        <dbReference type="ARBA" id="ARBA00022777"/>
    </source>
</evidence>
<dbReference type="RefSeq" id="WP_149080728.1">
    <property type="nucleotide sequence ID" value="NZ_VTAW01000006.1"/>
</dbReference>
<protein>
    <recommendedName>
        <fullName evidence="8 9">Polyphosphate kinase</fullName>
        <ecNumber evidence="8 9">2.7.4.1</ecNumber>
    </recommendedName>
    <alternativeName>
        <fullName evidence="8">ATP-polyphosphate phosphotransferase</fullName>
    </alternativeName>
    <alternativeName>
        <fullName evidence="8">Polyphosphoric acid kinase</fullName>
    </alternativeName>
</protein>
<feature type="binding site" evidence="8">
    <location>
        <position position="589"/>
    </location>
    <ligand>
        <name>ATP</name>
        <dbReference type="ChEBI" id="CHEBI:30616"/>
    </ligand>
</feature>
<dbReference type="InterPro" id="IPR025200">
    <property type="entry name" value="PPK_C_dom2"/>
</dbReference>
<dbReference type="EC" id="2.7.4.1" evidence="8 9"/>
<evidence type="ECO:0000256" key="10">
    <source>
        <dbReference type="SAM" id="MobiDB-lite"/>
    </source>
</evidence>
<evidence type="ECO:0000259" key="11">
    <source>
        <dbReference type="Pfam" id="PF02503"/>
    </source>
</evidence>
<dbReference type="Gene3D" id="1.20.58.310">
    <property type="entry name" value="Polyphosphate kinase N-terminal domain"/>
    <property type="match status" value="1"/>
</dbReference>
<keyword evidence="6 8" id="KW-0067">ATP-binding</keyword>
<dbReference type="EMBL" id="VTAW01000006">
    <property type="protein sequence ID" value="TYT62711.1"/>
    <property type="molecule type" value="Genomic_DNA"/>
</dbReference>
<dbReference type="Pfam" id="PF13090">
    <property type="entry name" value="PP_kinase_C"/>
    <property type="match status" value="1"/>
</dbReference>
<dbReference type="CDD" id="cd09168">
    <property type="entry name" value="PLDc_PaPPK1_C2_like"/>
    <property type="match status" value="1"/>
</dbReference>
<evidence type="ECO:0000256" key="9">
    <source>
        <dbReference type="RuleBase" id="RU003800"/>
    </source>
</evidence>
<dbReference type="InterPro" id="IPR025198">
    <property type="entry name" value="PPK_N_dom"/>
</dbReference>
<feature type="binding site" evidence="8">
    <location>
        <position position="526"/>
    </location>
    <ligand>
        <name>Mg(2+)</name>
        <dbReference type="ChEBI" id="CHEBI:18420"/>
    </ligand>
</feature>
<evidence type="ECO:0000259" key="14">
    <source>
        <dbReference type="Pfam" id="PF17941"/>
    </source>
</evidence>
<dbReference type="Pfam" id="PF02503">
    <property type="entry name" value="PP_kinase"/>
    <property type="match status" value="1"/>
</dbReference>
<keyword evidence="16" id="KW-1185">Reference proteome</keyword>
<evidence type="ECO:0000259" key="13">
    <source>
        <dbReference type="Pfam" id="PF13090"/>
    </source>
</evidence>
<feature type="domain" description="Polyphosphate kinase middle" evidence="11">
    <location>
        <begin position="247"/>
        <end position="421"/>
    </location>
</feature>
<feature type="binding site" evidence="8">
    <location>
        <position position="496"/>
    </location>
    <ligand>
        <name>Mg(2+)</name>
        <dbReference type="ChEBI" id="CHEBI:18420"/>
    </ligand>
</feature>
<keyword evidence="3 8" id="KW-0479">Metal-binding</keyword>
<dbReference type="InterPro" id="IPR036830">
    <property type="entry name" value="PP_kinase_middle_dom_sf"/>
</dbReference>
<dbReference type="GO" id="GO:0006799">
    <property type="term" value="P:polyphosphate biosynthetic process"/>
    <property type="evidence" value="ECO:0007669"/>
    <property type="project" value="UniProtKB-UniRule"/>
</dbReference>
<dbReference type="Pfam" id="PF13089">
    <property type="entry name" value="PP_kinase_N"/>
    <property type="match status" value="1"/>
</dbReference>
<keyword evidence="2 8" id="KW-0808">Transferase</keyword>
<keyword evidence="7 8" id="KW-0460">Magnesium</keyword>
<dbReference type="GO" id="GO:0005524">
    <property type="term" value="F:ATP binding"/>
    <property type="evidence" value="ECO:0007669"/>
    <property type="project" value="UniProtKB-KW"/>
</dbReference>
<feature type="binding site" evidence="8">
    <location>
        <position position="685"/>
    </location>
    <ligand>
        <name>ATP</name>
        <dbReference type="ChEBI" id="CHEBI:30616"/>
    </ligand>
</feature>
<dbReference type="Gene3D" id="3.30.1840.10">
    <property type="entry name" value="Polyphosphate kinase middle domain"/>
    <property type="match status" value="1"/>
</dbReference>
<feature type="binding site" evidence="8">
    <location>
        <position position="170"/>
    </location>
    <ligand>
        <name>ATP</name>
        <dbReference type="ChEBI" id="CHEBI:30616"/>
    </ligand>
</feature>
<dbReference type="HAMAP" id="MF_00347">
    <property type="entry name" value="Polyphosphate_kinase"/>
    <property type="match status" value="1"/>
</dbReference>
<feature type="binding site" evidence="8">
    <location>
        <position position="713"/>
    </location>
    <ligand>
        <name>ATP</name>
        <dbReference type="ChEBI" id="CHEBI:30616"/>
    </ligand>
</feature>
<comment type="PTM">
    <text evidence="8 9">An intermediate of this reaction is the autophosphorylated ppk in which a phosphate is covalently linked to a histidine residue through a N-P bond.</text>
</comment>
<dbReference type="AlphaFoldDB" id="A0A5D5AUH4"/>
<evidence type="ECO:0000256" key="6">
    <source>
        <dbReference type="ARBA" id="ARBA00022840"/>
    </source>
</evidence>
<gene>
    <name evidence="15" type="primary">ppk1</name>
    <name evidence="8" type="synonym">ppk</name>
    <name evidence="15" type="ORF">FYC77_06670</name>
</gene>
<evidence type="ECO:0000256" key="3">
    <source>
        <dbReference type="ARBA" id="ARBA00022723"/>
    </source>
</evidence>
<evidence type="ECO:0000256" key="7">
    <source>
        <dbReference type="ARBA" id="ARBA00022842"/>
    </source>
</evidence>
<reference evidence="15 16" key="1">
    <citation type="submission" date="2019-08" db="EMBL/GenBank/DDBJ databases">
        <title>Archaea genome.</title>
        <authorList>
            <person name="Kajale S."/>
            <person name="Shouche Y."/>
            <person name="Deshpande N."/>
            <person name="Sharma A."/>
        </authorList>
    </citation>
    <scope>NUCLEOTIDE SEQUENCE [LARGE SCALE GENOMIC DNA]</scope>
    <source>
        <strain evidence="15 16">ESP3B_9</strain>
    </source>
</reference>
<keyword evidence="5 8" id="KW-0418">Kinase</keyword>
<dbReference type="SUPFAM" id="SSF56024">
    <property type="entry name" value="Phospholipase D/nuclease"/>
    <property type="match status" value="2"/>
</dbReference>
<dbReference type="SUPFAM" id="SSF140356">
    <property type="entry name" value="PPK N-terminal domain-like"/>
    <property type="match status" value="1"/>
</dbReference>
<evidence type="ECO:0000256" key="4">
    <source>
        <dbReference type="ARBA" id="ARBA00022741"/>
    </source>
</evidence>
<feature type="domain" description="Polyphosphate kinase N-terminal" evidence="12">
    <location>
        <begin position="132"/>
        <end position="238"/>
    </location>
</feature>
<dbReference type="GO" id="GO:0008976">
    <property type="term" value="F:polyphosphate kinase activity"/>
    <property type="evidence" value="ECO:0007669"/>
    <property type="project" value="UniProtKB-UniRule"/>
</dbReference>